<proteinExistence type="predicted"/>
<protein>
    <submittedName>
        <fullName evidence="1">Uncharacterized protein</fullName>
    </submittedName>
</protein>
<evidence type="ECO:0000313" key="1">
    <source>
        <dbReference type="EMBL" id="GAI59909.1"/>
    </source>
</evidence>
<dbReference type="AlphaFoldDB" id="X1RWM5"/>
<reference evidence="1" key="1">
    <citation type="journal article" date="2014" name="Front. Microbiol.">
        <title>High frequency of phylogenetically diverse reductive dehalogenase-homologous genes in deep subseafloor sedimentary metagenomes.</title>
        <authorList>
            <person name="Kawai M."/>
            <person name="Futagami T."/>
            <person name="Toyoda A."/>
            <person name="Takaki Y."/>
            <person name="Nishi S."/>
            <person name="Hori S."/>
            <person name="Arai W."/>
            <person name="Tsubouchi T."/>
            <person name="Morono Y."/>
            <person name="Uchiyama I."/>
            <person name="Ito T."/>
            <person name="Fujiyama A."/>
            <person name="Inagaki F."/>
            <person name="Takami H."/>
        </authorList>
    </citation>
    <scope>NUCLEOTIDE SEQUENCE</scope>
    <source>
        <strain evidence="1">Expedition CK06-06</strain>
    </source>
</reference>
<accession>X1RWM5</accession>
<dbReference type="EMBL" id="BARW01000124">
    <property type="protein sequence ID" value="GAI59909.1"/>
    <property type="molecule type" value="Genomic_DNA"/>
</dbReference>
<comment type="caution">
    <text evidence="1">The sequence shown here is derived from an EMBL/GenBank/DDBJ whole genome shotgun (WGS) entry which is preliminary data.</text>
</comment>
<name>X1RWM5_9ZZZZ</name>
<gene>
    <name evidence="1" type="ORF">S12H4_00796</name>
</gene>
<sequence length="88" mass="10030">MNKPDIIAAIVKDAYVKSYKMRMVGPGSIEVTLPSVLVKQEASKAGLTIAEFIKQYQIEYLFGSWGVFIRFIPWLDEIKRLEVVKHGE</sequence>
<organism evidence="1">
    <name type="scientific">marine sediment metagenome</name>
    <dbReference type="NCBI Taxonomy" id="412755"/>
    <lineage>
        <taxon>unclassified sequences</taxon>
        <taxon>metagenomes</taxon>
        <taxon>ecological metagenomes</taxon>
    </lineage>
</organism>